<evidence type="ECO:0000313" key="1">
    <source>
        <dbReference type="EMBL" id="HIK00401.1"/>
    </source>
</evidence>
<accession>A0A832V1K7</accession>
<dbReference type="Proteomes" id="UP000646946">
    <property type="component" value="Unassembled WGS sequence"/>
</dbReference>
<organism evidence="1 2">
    <name type="scientific">Candidatus Naiadarchaeum limnaeum</name>
    <dbReference type="NCBI Taxonomy" id="2756139"/>
    <lineage>
        <taxon>Archaea</taxon>
        <taxon>Candidatus Undinarchaeota</taxon>
        <taxon>Candidatus Undinarchaeia</taxon>
        <taxon>Candidatus Naiadarchaeales</taxon>
        <taxon>Candidatus Naiadarchaeaceae</taxon>
        <taxon>Candidatus Naiadarchaeum</taxon>
    </lineage>
</organism>
<keyword evidence="2" id="KW-1185">Reference proteome</keyword>
<dbReference type="AlphaFoldDB" id="A0A832V1K7"/>
<reference evidence="1 2" key="1">
    <citation type="journal article" name="Nat. Commun.">
        <title>Undinarchaeota illuminate DPANN phylogeny and the impact of gene transfer on archaeal evolution.</title>
        <authorList>
            <person name="Dombrowski N."/>
            <person name="Williams T.A."/>
            <person name="Sun J."/>
            <person name="Woodcroft B.J."/>
            <person name="Lee J.H."/>
            <person name="Minh B.Q."/>
            <person name="Rinke C."/>
            <person name="Spang A."/>
        </authorList>
    </citation>
    <scope>NUCLEOTIDE SEQUENCE [LARGE SCALE GENOMIC DNA]</scope>
    <source>
        <strain evidence="1">MAG_bin1129</strain>
    </source>
</reference>
<gene>
    <name evidence="1" type="ORF">H1016_02565</name>
</gene>
<name>A0A832V1K7_9ARCH</name>
<comment type="caution">
    <text evidence="1">The sequence shown here is derived from an EMBL/GenBank/DDBJ whole genome shotgun (WGS) entry which is preliminary data.</text>
</comment>
<dbReference type="EMBL" id="DVAB01000023">
    <property type="protein sequence ID" value="HIK00401.1"/>
    <property type="molecule type" value="Genomic_DNA"/>
</dbReference>
<proteinExistence type="predicted"/>
<evidence type="ECO:0000313" key="2">
    <source>
        <dbReference type="Proteomes" id="UP000646946"/>
    </source>
</evidence>
<protein>
    <submittedName>
        <fullName evidence="1">Uncharacterized protein</fullName>
    </submittedName>
</protein>
<sequence length="225" mass="25393">MTLNYSDKNVVIDDFVGGKKGTQLIKELRAVGALMYVDSVQLTLDEIRRSIIEQIVNKQYGLMIFIESGGLLILGTTEIVSHARRTAVLPASSHVIDSYKEIETFLSLAKQIIKSSKRIAIVEGDVGEASHSYNRLKDLKNRIIGLNRKASVEIIVGVVARKFANRRLFNVIGVIVKNIDKLSDIVHEIRDVNYRSAPMRKLRALWKHRKRRKPTSFLQSVSGRP</sequence>